<protein>
    <submittedName>
        <fullName evidence="1">Uncharacterized protein</fullName>
    </submittedName>
</protein>
<dbReference type="Proteomes" id="UP000253303">
    <property type="component" value="Unassembled WGS sequence"/>
</dbReference>
<evidence type="ECO:0000313" key="1">
    <source>
        <dbReference type="EMBL" id="RBQ13978.1"/>
    </source>
</evidence>
<reference evidence="1 2" key="1">
    <citation type="submission" date="2018-06" db="EMBL/GenBank/DDBJ databases">
        <title>Sphaerisporangium craniellae sp. nov., isolated from a marine sponge in the South China Sea.</title>
        <authorList>
            <person name="Li L."/>
        </authorList>
    </citation>
    <scope>NUCLEOTIDE SEQUENCE [LARGE SCALE GENOMIC DNA]</scope>
    <source>
        <strain evidence="1 2">LHW63015</strain>
    </source>
</reference>
<dbReference type="AlphaFoldDB" id="A0A366LJB2"/>
<gene>
    <name evidence="1" type="ORF">DP939_43140</name>
</gene>
<keyword evidence="2" id="KW-1185">Reference proteome</keyword>
<name>A0A366LJB2_9ACTN</name>
<dbReference type="EMBL" id="QMEY01000041">
    <property type="protein sequence ID" value="RBQ13978.1"/>
    <property type="molecule type" value="Genomic_DNA"/>
</dbReference>
<evidence type="ECO:0000313" key="2">
    <source>
        <dbReference type="Proteomes" id="UP000253303"/>
    </source>
</evidence>
<organism evidence="1 2">
    <name type="scientific">Spongiactinospora rosea</name>
    <dbReference type="NCBI Taxonomy" id="2248750"/>
    <lineage>
        <taxon>Bacteria</taxon>
        <taxon>Bacillati</taxon>
        <taxon>Actinomycetota</taxon>
        <taxon>Actinomycetes</taxon>
        <taxon>Streptosporangiales</taxon>
        <taxon>Streptosporangiaceae</taxon>
        <taxon>Spongiactinospora</taxon>
    </lineage>
</organism>
<proteinExistence type="predicted"/>
<comment type="caution">
    <text evidence="1">The sequence shown here is derived from an EMBL/GenBank/DDBJ whole genome shotgun (WGS) entry which is preliminary data.</text>
</comment>
<sequence length="75" mass="8280">MPAFHPFGVRIEKNKATVHDCQDARETGQADAKTLKRLTYGSERTHLVATLLKGEDGVWRVSTLEQADKPCTPSA</sequence>
<accession>A0A366LJB2</accession>